<evidence type="ECO:0000256" key="1">
    <source>
        <dbReference type="SAM" id="MobiDB-lite"/>
    </source>
</evidence>
<proteinExistence type="predicted"/>
<reference evidence="2" key="1">
    <citation type="submission" date="2018-05" db="EMBL/GenBank/DDBJ databases">
        <authorList>
            <person name="Lanie J.A."/>
            <person name="Ng W.-L."/>
            <person name="Kazmierczak K.M."/>
            <person name="Andrzejewski T.M."/>
            <person name="Davidsen T.M."/>
            <person name="Wayne K.J."/>
            <person name="Tettelin H."/>
            <person name="Glass J.I."/>
            <person name="Rusch D."/>
            <person name="Podicherti R."/>
            <person name="Tsui H.-C.T."/>
            <person name="Winkler M.E."/>
        </authorList>
    </citation>
    <scope>NUCLEOTIDE SEQUENCE</scope>
</reference>
<gene>
    <name evidence="2" type="ORF">METZ01_LOCUS497070</name>
</gene>
<evidence type="ECO:0000313" key="2">
    <source>
        <dbReference type="EMBL" id="SVE44216.1"/>
    </source>
</evidence>
<protein>
    <submittedName>
        <fullName evidence="2">Uncharacterized protein</fullName>
    </submittedName>
</protein>
<accession>A0A383DIA4</accession>
<feature type="non-terminal residue" evidence="2">
    <location>
        <position position="22"/>
    </location>
</feature>
<organism evidence="2">
    <name type="scientific">marine metagenome</name>
    <dbReference type="NCBI Taxonomy" id="408172"/>
    <lineage>
        <taxon>unclassified sequences</taxon>
        <taxon>metagenomes</taxon>
        <taxon>ecological metagenomes</taxon>
    </lineage>
</organism>
<sequence>MAGDGPFKASSEIQEQLGFPGE</sequence>
<dbReference type="AlphaFoldDB" id="A0A383DIA4"/>
<dbReference type="EMBL" id="UINC01217567">
    <property type="protein sequence ID" value="SVE44216.1"/>
    <property type="molecule type" value="Genomic_DNA"/>
</dbReference>
<feature type="region of interest" description="Disordered" evidence="1">
    <location>
        <begin position="1"/>
        <end position="22"/>
    </location>
</feature>
<name>A0A383DIA4_9ZZZZ</name>